<dbReference type="PANTHER" id="PTHR42830:SF2">
    <property type="entry name" value="OSMC_OHR FAMILY PROTEIN"/>
    <property type="match status" value="1"/>
</dbReference>
<comment type="caution">
    <text evidence="1">The sequence shown here is derived from an EMBL/GenBank/DDBJ whole genome shotgun (WGS) entry which is preliminary data.</text>
</comment>
<sequence length="157" mass="16883">MLTQHDFAVAVEWTGDRGTGTTGYRDFDRGHVIRVDGLPEIQASADRAFHGDASKHNPEQLLLAALSGCHMMSYLFHAVRAGIVVTGYEDDASAVLAREGTGGKLVGATLRPRVRLSAGDDATALRIHDDAHRDCFIANSIAFPVTIEPTVVREEAA</sequence>
<dbReference type="AlphaFoldDB" id="A0A9D1YWT4"/>
<dbReference type="Gene3D" id="3.30.300.20">
    <property type="match status" value="1"/>
</dbReference>
<gene>
    <name evidence="1" type="ORF">H9830_10675</name>
</gene>
<name>A0A9D1YWT4_9MICO</name>
<dbReference type="InterPro" id="IPR015946">
    <property type="entry name" value="KH_dom-like_a/b"/>
</dbReference>
<evidence type="ECO:0000313" key="2">
    <source>
        <dbReference type="Proteomes" id="UP000824005"/>
    </source>
</evidence>
<organism evidence="1 2">
    <name type="scientific">Candidatus Agrococcus pullicola</name>
    <dbReference type="NCBI Taxonomy" id="2838429"/>
    <lineage>
        <taxon>Bacteria</taxon>
        <taxon>Bacillati</taxon>
        <taxon>Actinomycetota</taxon>
        <taxon>Actinomycetes</taxon>
        <taxon>Micrococcales</taxon>
        <taxon>Microbacteriaceae</taxon>
        <taxon>Agrococcus</taxon>
    </lineage>
</organism>
<dbReference type="InterPro" id="IPR036102">
    <property type="entry name" value="OsmC/Ohrsf"/>
</dbReference>
<dbReference type="Pfam" id="PF02566">
    <property type="entry name" value="OsmC"/>
    <property type="match status" value="1"/>
</dbReference>
<dbReference type="EMBL" id="DXDC01000321">
    <property type="protein sequence ID" value="HIY66726.1"/>
    <property type="molecule type" value="Genomic_DNA"/>
</dbReference>
<reference evidence="1" key="1">
    <citation type="journal article" date="2021" name="PeerJ">
        <title>Extensive microbial diversity within the chicken gut microbiome revealed by metagenomics and culture.</title>
        <authorList>
            <person name="Gilroy R."/>
            <person name="Ravi A."/>
            <person name="Getino M."/>
            <person name="Pursley I."/>
            <person name="Horton D.L."/>
            <person name="Alikhan N.F."/>
            <person name="Baker D."/>
            <person name="Gharbi K."/>
            <person name="Hall N."/>
            <person name="Watson M."/>
            <person name="Adriaenssens E.M."/>
            <person name="Foster-Nyarko E."/>
            <person name="Jarju S."/>
            <person name="Secka A."/>
            <person name="Antonio M."/>
            <person name="Oren A."/>
            <person name="Chaudhuri R.R."/>
            <person name="La Ragione R."/>
            <person name="Hildebrand F."/>
            <person name="Pallen M.J."/>
        </authorList>
    </citation>
    <scope>NUCLEOTIDE SEQUENCE</scope>
    <source>
        <strain evidence="1">ChiGjej1B1-98</strain>
    </source>
</reference>
<accession>A0A9D1YWT4</accession>
<evidence type="ECO:0000313" key="1">
    <source>
        <dbReference type="EMBL" id="HIY66726.1"/>
    </source>
</evidence>
<dbReference type="Proteomes" id="UP000824005">
    <property type="component" value="Unassembled WGS sequence"/>
</dbReference>
<dbReference type="InterPro" id="IPR003718">
    <property type="entry name" value="OsmC/Ohr_fam"/>
</dbReference>
<dbReference type="InterPro" id="IPR052707">
    <property type="entry name" value="OsmC_Ohr_Peroxiredoxin"/>
</dbReference>
<dbReference type="PANTHER" id="PTHR42830">
    <property type="entry name" value="OSMOTICALLY INDUCIBLE FAMILY PROTEIN"/>
    <property type="match status" value="1"/>
</dbReference>
<dbReference type="SUPFAM" id="SSF82784">
    <property type="entry name" value="OsmC-like"/>
    <property type="match status" value="1"/>
</dbReference>
<reference evidence="1" key="2">
    <citation type="submission" date="2021-04" db="EMBL/GenBank/DDBJ databases">
        <authorList>
            <person name="Gilroy R."/>
        </authorList>
    </citation>
    <scope>NUCLEOTIDE SEQUENCE</scope>
    <source>
        <strain evidence="1">ChiGjej1B1-98</strain>
    </source>
</reference>
<protein>
    <submittedName>
        <fullName evidence="1">OsmC family protein</fullName>
    </submittedName>
</protein>
<proteinExistence type="predicted"/>